<dbReference type="Gene3D" id="1.10.10.60">
    <property type="entry name" value="Homeodomain-like"/>
    <property type="match status" value="1"/>
</dbReference>
<evidence type="ECO:0000256" key="4">
    <source>
        <dbReference type="PROSITE-ProRule" id="PRU00335"/>
    </source>
</evidence>
<keyword evidence="7" id="KW-1185">Reference proteome</keyword>
<name>A0A7I7QEC5_9MYCO</name>
<feature type="DNA-binding region" description="H-T-H motif" evidence="4">
    <location>
        <begin position="29"/>
        <end position="48"/>
    </location>
</feature>
<dbReference type="PANTHER" id="PTHR47506">
    <property type="entry name" value="TRANSCRIPTIONAL REGULATORY PROTEIN"/>
    <property type="match status" value="1"/>
</dbReference>
<keyword evidence="3" id="KW-0804">Transcription</keyword>
<dbReference type="GO" id="GO:0003677">
    <property type="term" value="F:DNA binding"/>
    <property type="evidence" value="ECO:0007669"/>
    <property type="project" value="UniProtKB-UniRule"/>
</dbReference>
<evidence type="ECO:0000256" key="3">
    <source>
        <dbReference type="ARBA" id="ARBA00023163"/>
    </source>
</evidence>
<dbReference type="Pfam" id="PF16925">
    <property type="entry name" value="TetR_C_13"/>
    <property type="match status" value="1"/>
</dbReference>
<dbReference type="Proteomes" id="UP000467130">
    <property type="component" value="Chromosome"/>
</dbReference>
<evidence type="ECO:0000313" key="6">
    <source>
        <dbReference type="EMBL" id="BBY24678.1"/>
    </source>
</evidence>
<dbReference type="Pfam" id="PF00440">
    <property type="entry name" value="TetR_N"/>
    <property type="match status" value="1"/>
</dbReference>
<reference evidence="6 7" key="1">
    <citation type="journal article" date="2019" name="Emerg. Microbes Infect.">
        <title>Comprehensive subspecies identification of 175 nontuberculous mycobacteria species based on 7547 genomic profiles.</title>
        <authorList>
            <person name="Matsumoto Y."/>
            <person name="Kinjo T."/>
            <person name="Motooka D."/>
            <person name="Nabeya D."/>
            <person name="Jung N."/>
            <person name="Uechi K."/>
            <person name="Horii T."/>
            <person name="Iida T."/>
            <person name="Fujita J."/>
            <person name="Nakamura S."/>
        </authorList>
    </citation>
    <scope>NUCLEOTIDE SEQUENCE [LARGE SCALE GENOMIC DNA]</scope>
    <source>
        <strain evidence="6 7">JCM 17783</strain>
    </source>
</reference>
<dbReference type="KEGG" id="msto:MSTO_48830"/>
<dbReference type="Gene3D" id="1.10.357.10">
    <property type="entry name" value="Tetracycline Repressor, domain 2"/>
    <property type="match status" value="1"/>
</dbReference>
<evidence type="ECO:0000256" key="2">
    <source>
        <dbReference type="ARBA" id="ARBA00023125"/>
    </source>
</evidence>
<dbReference type="InterPro" id="IPR036271">
    <property type="entry name" value="Tet_transcr_reg_TetR-rel_C_sf"/>
</dbReference>
<dbReference type="SUPFAM" id="SSF48498">
    <property type="entry name" value="Tetracyclin repressor-like, C-terminal domain"/>
    <property type="match status" value="1"/>
</dbReference>
<gene>
    <name evidence="6" type="ORF">MSTO_48830</name>
</gene>
<sequence length="208" mass="22411">MADIKHFDTDAALDAIVELFWRNGLAATGIQDIVSATGVNRSSLYSTFGNKQAMYARALQRYIDTWAGPVHRHLTDSERGVPAIVDLFDGLIRLRCRGPFAGWGCMVTNAHAGIESTAPEIRSLLNRHHQQLRGALSTALRAGRAQGQLSGDADPDRAAEMLASLAYTINLRSRSDAAVLPLRRAVAEALKSIGYDVGGTPRRSVSAG</sequence>
<dbReference type="EMBL" id="AP022587">
    <property type="protein sequence ID" value="BBY24678.1"/>
    <property type="molecule type" value="Genomic_DNA"/>
</dbReference>
<dbReference type="PROSITE" id="PS50977">
    <property type="entry name" value="HTH_TETR_2"/>
    <property type="match status" value="1"/>
</dbReference>
<dbReference type="SUPFAM" id="SSF46689">
    <property type="entry name" value="Homeodomain-like"/>
    <property type="match status" value="1"/>
</dbReference>
<organism evidence="6 7">
    <name type="scientific">Mycobacterium stomatepiae</name>
    <dbReference type="NCBI Taxonomy" id="470076"/>
    <lineage>
        <taxon>Bacteria</taxon>
        <taxon>Bacillati</taxon>
        <taxon>Actinomycetota</taxon>
        <taxon>Actinomycetes</taxon>
        <taxon>Mycobacteriales</taxon>
        <taxon>Mycobacteriaceae</taxon>
        <taxon>Mycobacterium</taxon>
        <taxon>Mycobacterium simiae complex</taxon>
    </lineage>
</organism>
<dbReference type="PANTHER" id="PTHR47506:SF1">
    <property type="entry name" value="HTH-TYPE TRANSCRIPTIONAL REGULATOR YJDC"/>
    <property type="match status" value="1"/>
</dbReference>
<dbReference type="RefSeq" id="WP_163792472.1">
    <property type="nucleotide sequence ID" value="NZ_AP022587.1"/>
</dbReference>
<dbReference type="AlphaFoldDB" id="A0A7I7QEC5"/>
<evidence type="ECO:0000313" key="7">
    <source>
        <dbReference type="Proteomes" id="UP000467130"/>
    </source>
</evidence>
<evidence type="ECO:0000259" key="5">
    <source>
        <dbReference type="PROSITE" id="PS50977"/>
    </source>
</evidence>
<feature type="domain" description="HTH tetR-type" evidence="5">
    <location>
        <begin position="6"/>
        <end position="66"/>
    </location>
</feature>
<dbReference type="InterPro" id="IPR009057">
    <property type="entry name" value="Homeodomain-like_sf"/>
</dbReference>
<accession>A0A7I7QEC5</accession>
<proteinExistence type="predicted"/>
<keyword evidence="1" id="KW-0805">Transcription regulation</keyword>
<dbReference type="InterPro" id="IPR011075">
    <property type="entry name" value="TetR_C"/>
</dbReference>
<protein>
    <submittedName>
        <fullName evidence="6">TetR family transcriptional regulator</fullName>
    </submittedName>
</protein>
<evidence type="ECO:0000256" key="1">
    <source>
        <dbReference type="ARBA" id="ARBA00023015"/>
    </source>
</evidence>
<dbReference type="InterPro" id="IPR001647">
    <property type="entry name" value="HTH_TetR"/>
</dbReference>
<keyword evidence="2 4" id="KW-0238">DNA-binding</keyword>
<dbReference type="PRINTS" id="PR00455">
    <property type="entry name" value="HTHTETR"/>
</dbReference>